<dbReference type="FunFam" id="1.10.1200.10:FF:000005">
    <property type="entry name" value="Nonribosomal peptide synthetase 1"/>
    <property type="match status" value="2"/>
</dbReference>
<dbReference type="InterPro" id="IPR020806">
    <property type="entry name" value="PKS_PP-bd"/>
</dbReference>
<dbReference type="InterPro" id="IPR006162">
    <property type="entry name" value="Ppantetheine_attach_site"/>
</dbReference>
<dbReference type="FunFam" id="3.40.50.980:FF:000001">
    <property type="entry name" value="Non-ribosomal peptide synthetase"/>
    <property type="match status" value="1"/>
</dbReference>
<dbReference type="InterPro" id="IPR010071">
    <property type="entry name" value="AA_adenyl_dom"/>
</dbReference>
<dbReference type="GO" id="GO:0005737">
    <property type="term" value="C:cytoplasm"/>
    <property type="evidence" value="ECO:0007669"/>
    <property type="project" value="TreeGrafter"/>
</dbReference>
<evidence type="ECO:0000256" key="3">
    <source>
        <dbReference type="ARBA" id="ARBA00022450"/>
    </source>
</evidence>
<dbReference type="Gene3D" id="3.40.50.12780">
    <property type="entry name" value="N-terminal domain of ligase-like"/>
    <property type="match status" value="1"/>
</dbReference>
<dbReference type="Gene3D" id="3.30.300.30">
    <property type="match status" value="2"/>
</dbReference>
<dbReference type="CDD" id="cd12116">
    <property type="entry name" value="A_NRPS_Ta1_like"/>
    <property type="match status" value="1"/>
</dbReference>
<protein>
    <submittedName>
        <fullName evidence="6">Amino acid adenylation domain-containing protein</fullName>
    </submittedName>
</protein>
<dbReference type="Proteomes" id="UP000256708">
    <property type="component" value="Unassembled WGS sequence"/>
</dbReference>
<dbReference type="PANTHER" id="PTHR45527:SF1">
    <property type="entry name" value="FATTY ACID SYNTHASE"/>
    <property type="match status" value="1"/>
</dbReference>
<dbReference type="InterPro" id="IPR023213">
    <property type="entry name" value="CAT-like_dom_sf"/>
</dbReference>
<dbReference type="PANTHER" id="PTHR45527">
    <property type="entry name" value="NONRIBOSOMAL PEPTIDE SYNTHETASE"/>
    <property type="match status" value="1"/>
</dbReference>
<dbReference type="Gene3D" id="3.30.559.10">
    <property type="entry name" value="Chloramphenicol acetyltransferase-like domain"/>
    <property type="match status" value="1"/>
</dbReference>
<dbReference type="Gene3D" id="1.10.1200.10">
    <property type="entry name" value="ACP-like"/>
    <property type="match status" value="2"/>
</dbReference>
<dbReference type="InterPro" id="IPR036736">
    <property type="entry name" value="ACP-like_sf"/>
</dbReference>
<proteinExistence type="inferred from homology"/>
<keyword evidence="3" id="KW-0596">Phosphopantetheine</keyword>
<dbReference type="FunFam" id="3.40.50.12780:FF:000012">
    <property type="entry name" value="Non-ribosomal peptide synthetase"/>
    <property type="match status" value="1"/>
</dbReference>
<dbReference type="SUPFAM" id="SSF56801">
    <property type="entry name" value="Acetyl-CoA synthetase-like"/>
    <property type="match status" value="2"/>
</dbReference>
<dbReference type="FunFam" id="2.30.38.10:FF:000001">
    <property type="entry name" value="Non-ribosomal peptide synthetase PvdI"/>
    <property type="match status" value="2"/>
</dbReference>
<dbReference type="PROSITE" id="PS00455">
    <property type="entry name" value="AMP_BINDING"/>
    <property type="match status" value="1"/>
</dbReference>
<feature type="domain" description="Carrier" evidence="5">
    <location>
        <begin position="238"/>
        <end position="313"/>
    </location>
</feature>
<dbReference type="InterPro" id="IPR009081">
    <property type="entry name" value="PP-bd_ACP"/>
</dbReference>
<dbReference type="GO" id="GO:0031177">
    <property type="term" value="F:phosphopantetheine binding"/>
    <property type="evidence" value="ECO:0007669"/>
    <property type="project" value="InterPro"/>
</dbReference>
<dbReference type="Pfam" id="PF00550">
    <property type="entry name" value="PP-binding"/>
    <property type="match status" value="2"/>
</dbReference>
<dbReference type="Pfam" id="PF00668">
    <property type="entry name" value="Condensation"/>
    <property type="match status" value="1"/>
</dbReference>
<dbReference type="EMBL" id="QRGR01000047">
    <property type="protein sequence ID" value="RDV11082.1"/>
    <property type="molecule type" value="Genomic_DNA"/>
</dbReference>
<comment type="similarity">
    <text evidence="2">Belongs to the ATP-dependent AMP-binding enzyme family.</text>
</comment>
<dbReference type="SMART" id="SM00823">
    <property type="entry name" value="PKS_PP"/>
    <property type="match status" value="2"/>
</dbReference>
<dbReference type="PROSITE" id="PS50075">
    <property type="entry name" value="CARRIER"/>
    <property type="match status" value="2"/>
</dbReference>
<organism evidence="6 7">
    <name type="scientific">Pontibacter diazotrophicus</name>
    <dbReference type="NCBI Taxonomy" id="1400979"/>
    <lineage>
        <taxon>Bacteria</taxon>
        <taxon>Pseudomonadati</taxon>
        <taxon>Bacteroidota</taxon>
        <taxon>Cytophagia</taxon>
        <taxon>Cytophagales</taxon>
        <taxon>Hymenobacteraceae</taxon>
        <taxon>Pontibacter</taxon>
    </lineage>
</organism>
<comment type="caution">
    <text evidence="6">The sequence shown here is derived from an EMBL/GenBank/DDBJ whole genome shotgun (WGS) entry which is preliminary data.</text>
</comment>
<dbReference type="FunFam" id="3.30.300.30:FF:000010">
    <property type="entry name" value="Enterobactin synthetase component F"/>
    <property type="match status" value="2"/>
</dbReference>
<dbReference type="Gene3D" id="2.30.38.10">
    <property type="entry name" value="Luciferase, Domain 3"/>
    <property type="match status" value="1"/>
</dbReference>
<dbReference type="NCBIfam" id="TIGR01733">
    <property type="entry name" value="AA-adenyl-dom"/>
    <property type="match status" value="1"/>
</dbReference>
<dbReference type="InterPro" id="IPR000873">
    <property type="entry name" value="AMP-dep_synth/lig_dom"/>
</dbReference>
<dbReference type="InterPro" id="IPR025110">
    <property type="entry name" value="AMP-bd_C"/>
</dbReference>
<dbReference type="SUPFAM" id="SSF47336">
    <property type="entry name" value="ACP-like"/>
    <property type="match status" value="2"/>
</dbReference>
<dbReference type="InterPro" id="IPR042099">
    <property type="entry name" value="ANL_N_sf"/>
</dbReference>
<dbReference type="GO" id="GO:0043041">
    <property type="term" value="P:amino acid activation for nonribosomal peptide biosynthetic process"/>
    <property type="evidence" value="ECO:0007669"/>
    <property type="project" value="TreeGrafter"/>
</dbReference>
<name>A0A3D8L258_9BACT</name>
<feature type="non-terminal residue" evidence="6">
    <location>
        <position position="1"/>
    </location>
</feature>
<reference evidence="7" key="1">
    <citation type="submission" date="2018-08" db="EMBL/GenBank/DDBJ databases">
        <authorList>
            <person name="Liu Z.-W."/>
            <person name="Du Z.-J."/>
        </authorList>
    </citation>
    <scope>NUCLEOTIDE SEQUENCE [LARGE SCALE GENOMIC DNA]</scope>
    <source>
        <strain evidence="7">H4X</strain>
    </source>
</reference>
<dbReference type="RefSeq" id="WP_115568402.1">
    <property type="nucleotide sequence ID" value="NZ_QRGR01000047.1"/>
</dbReference>
<dbReference type="Pfam" id="PF00501">
    <property type="entry name" value="AMP-binding"/>
    <property type="match status" value="2"/>
</dbReference>
<comment type="cofactor">
    <cofactor evidence="1">
        <name>pantetheine 4'-phosphate</name>
        <dbReference type="ChEBI" id="CHEBI:47942"/>
    </cofactor>
</comment>
<evidence type="ECO:0000259" key="5">
    <source>
        <dbReference type="PROSITE" id="PS50075"/>
    </source>
</evidence>
<dbReference type="GO" id="GO:0003824">
    <property type="term" value="F:catalytic activity"/>
    <property type="evidence" value="ECO:0007669"/>
    <property type="project" value="InterPro"/>
</dbReference>
<dbReference type="PROSITE" id="PS00012">
    <property type="entry name" value="PHOSPHOPANTETHEINE"/>
    <property type="match status" value="2"/>
</dbReference>
<accession>A0A3D8L258</accession>
<dbReference type="Gene3D" id="3.40.50.980">
    <property type="match status" value="2"/>
</dbReference>
<evidence type="ECO:0000313" key="6">
    <source>
        <dbReference type="EMBL" id="RDV11082.1"/>
    </source>
</evidence>
<dbReference type="SUPFAM" id="SSF52777">
    <property type="entry name" value="CoA-dependent acyltransferases"/>
    <property type="match status" value="2"/>
</dbReference>
<dbReference type="InterPro" id="IPR045851">
    <property type="entry name" value="AMP-bd_C_sf"/>
</dbReference>
<evidence type="ECO:0000313" key="7">
    <source>
        <dbReference type="Proteomes" id="UP000256708"/>
    </source>
</evidence>
<evidence type="ECO:0000256" key="1">
    <source>
        <dbReference type="ARBA" id="ARBA00001957"/>
    </source>
</evidence>
<dbReference type="CDD" id="cd19531">
    <property type="entry name" value="LCL_NRPS-like"/>
    <property type="match status" value="1"/>
</dbReference>
<dbReference type="GO" id="GO:0044550">
    <property type="term" value="P:secondary metabolite biosynthetic process"/>
    <property type="evidence" value="ECO:0007669"/>
    <property type="project" value="UniProtKB-ARBA"/>
</dbReference>
<sequence length="1380" mass="154126">TGGDQLRSIDTSLLSYRLVNNYGPTENTVVATSYTLPAARQQGLPPIGKPISNTSAYVLDRSGRLVPQGVAGELCIGGVQVARGYLNREELTQERFVKDPFSREAGARMYRTGDLVRWLSDGNLEYLGRIDDQVKIRGYRIELGEVESVLSQCRGVEQAVVVARADANGSKRLIGYAVAEEFDREAIMSQMKAKLPEYMVPSLLVELEEIPLTANGKVNKKALPEVDASEALTSSYVAPRTETEEKLAKIWQELLQVEKVGVEDNFFELGGHSLLATRLVSSVRKVFQTELQIKDIFAYPTIAGIAELLASNKLARVLPAITAFPHDTNDKLPLSFSQERLWFIDQLQGSSHYHLPAVFRLTGELDVAGLEDAFRQIVKRHEALRTVFLQEEGQAYQQVLDADWQLSHMNGHSFVDATGLYAAIQSAVEQPFDLSKDFMLRAVLVELSEQEHLLVVVLHHIASDGWSVSVLVQELTELYAARQQKREAVLPQLPIQYADYAVWQRDYLQGEVLEEQTSYWKNKLAGVEALQLPTDYVRPSVQSTRGARLDLNLDKDLSQKLEQFSNRKEVTLFMSLLSAFKVLLYRYSGQEDICVGSPIAGRVQPEVEPLIGFFVNTLALRSNLGNNPNFNDLITQVKDTTMEAYAHQDLPFEKVVEAAGVARDMSRSPLFQVMFILQNTPEVPEIRLGDLTLTSQPFEGVSAKFDMTLSVTSHADGLQLNVEYCADLFSEATVSRMMGHYERLLSLLVAEPTTGIDELPLLGEQECKLLLEEFNATATTYPNDKTLVELFEEQVDKSPDAVAAVFEEEELTYAELNKRANQLAHYLQKKGVKADTLVPVCVDRSAEMLVGLLGVMKVGGAYVPLDPSYPQDRIQYMLEDTKATLVLGNSAYSELLEEEEGRYIVLLDRDWEKIAEEPLNNPHRSLEPSSLVYVIYTSGSTGRPKGVLIQHQSLVNFLYSMIQHLEVKPKASLLAVTTYSFDISYLELYMPMLVGGKVIVATREVATDGYLLQEKLAQHQPEYMQATPATWQMLLDSGWQNSEHSTVLIGGEAVRKSLKDSLIKISKKVWNLYGPTETTIWSACKELKAGEKITIGKPIANTQIYILDKAGAPAPVGVAGELCIGGDGLARGYLNRADLTAERFIPDPFSQDPTARIYRTGDLARWLANGEVEYLSRLDDQVKIRGYRIELGEIESVLQQCDGVSKGVVVAKEDTNGSKRLVGYVVPQESYKKEAVLTQLKSRLPDYMVPSLFVTLTELPLTPNGKVNRKALPEPDIAELLTHQYVAPRNETEEKLTRLWQDLLGLERVGVKDNFFELGGDSLLVVRVVSLIREEFSLNIPVNTLFKFTCIAELAEYIEAVSIDQEEEDEEGEDLEVFEI</sequence>
<gene>
    <name evidence="6" type="ORF">DXT99_25385</name>
</gene>
<dbReference type="Pfam" id="PF13193">
    <property type="entry name" value="AMP-binding_C"/>
    <property type="match status" value="2"/>
</dbReference>
<keyword evidence="7" id="KW-1185">Reference proteome</keyword>
<dbReference type="InterPro" id="IPR020845">
    <property type="entry name" value="AMP-binding_CS"/>
</dbReference>
<dbReference type="OrthoDB" id="4317020at2"/>
<feature type="domain" description="Carrier" evidence="5">
    <location>
        <begin position="1287"/>
        <end position="1362"/>
    </location>
</feature>
<dbReference type="Gene3D" id="3.30.559.30">
    <property type="entry name" value="Nonribosomal peptide synthetase, condensation domain"/>
    <property type="match status" value="1"/>
</dbReference>
<evidence type="ECO:0000256" key="2">
    <source>
        <dbReference type="ARBA" id="ARBA00006432"/>
    </source>
</evidence>
<keyword evidence="4" id="KW-0597">Phosphoprotein</keyword>
<evidence type="ECO:0000256" key="4">
    <source>
        <dbReference type="ARBA" id="ARBA00022553"/>
    </source>
</evidence>
<dbReference type="InterPro" id="IPR001242">
    <property type="entry name" value="Condensation_dom"/>
</dbReference>